<comment type="caution">
    <text evidence="2">The sequence shown here is derived from an EMBL/GenBank/DDBJ whole genome shotgun (WGS) entry which is preliminary data.</text>
</comment>
<name>A0A2P5E652_TREOI</name>
<dbReference type="AlphaFoldDB" id="A0A2P5E652"/>
<proteinExistence type="predicted"/>
<accession>A0A2P5E652</accession>
<organism evidence="2 3">
    <name type="scientific">Trema orientale</name>
    <name type="common">Charcoal tree</name>
    <name type="synonym">Celtis orientalis</name>
    <dbReference type="NCBI Taxonomy" id="63057"/>
    <lineage>
        <taxon>Eukaryota</taxon>
        <taxon>Viridiplantae</taxon>
        <taxon>Streptophyta</taxon>
        <taxon>Embryophyta</taxon>
        <taxon>Tracheophyta</taxon>
        <taxon>Spermatophyta</taxon>
        <taxon>Magnoliopsida</taxon>
        <taxon>eudicotyledons</taxon>
        <taxon>Gunneridae</taxon>
        <taxon>Pentapetalae</taxon>
        <taxon>rosids</taxon>
        <taxon>fabids</taxon>
        <taxon>Rosales</taxon>
        <taxon>Cannabaceae</taxon>
        <taxon>Trema</taxon>
    </lineage>
</organism>
<feature type="region of interest" description="Disordered" evidence="1">
    <location>
        <begin position="1"/>
        <end position="33"/>
    </location>
</feature>
<evidence type="ECO:0000313" key="3">
    <source>
        <dbReference type="Proteomes" id="UP000237000"/>
    </source>
</evidence>
<feature type="compositionally biased region" description="Basic residues" evidence="1">
    <location>
        <begin position="7"/>
        <end position="16"/>
    </location>
</feature>
<dbReference type="EMBL" id="JXTC01000226">
    <property type="protein sequence ID" value="PON81024.1"/>
    <property type="molecule type" value="Genomic_DNA"/>
</dbReference>
<keyword evidence="3" id="KW-1185">Reference proteome</keyword>
<feature type="non-terminal residue" evidence="2">
    <location>
        <position position="136"/>
    </location>
</feature>
<evidence type="ECO:0000313" key="2">
    <source>
        <dbReference type="EMBL" id="PON81024.1"/>
    </source>
</evidence>
<dbReference type="InParanoid" id="A0A2P5E652"/>
<dbReference type="Proteomes" id="UP000237000">
    <property type="component" value="Unassembled WGS sequence"/>
</dbReference>
<dbReference type="OrthoDB" id="10297319at2759"/>
<gene>
    <name evidence="2" type="ORF">TorRG33x02_231420</name>
</gene>
<sequence length="136" mass="15248">MAQQIKLRAHQHRARERRPEGSGPGLDDEGEGVPRVVRAVGDSDGRSGFEEGAEIESELLGVAGDYAGLERQSQYVEWDLGSEEWPLIVAELDRSFHCYLSLSCRKTLNSILGISLGKKKKTTCVKRFFFFFSNKI</sequence>
<evidence type="ECO:0000256" key="1">
    <source>
        <dbReference type="SAM" id="MobiDB-lite"/>
    </source>
</evidence>
<protein>
    <submittedName>
        <fullName evidence="2">Uncharacterized protein</fullName>
    </submittedName>
</protein>
<reference evidence="3" key="1">
    <citation type="submission" date="2016-06" db="EMBL/GenBank/DDBJ databases">
        <title>Parallel loss of symbiosis genes in relatives of nitrogen-fixing non-legume Parasponia.</title>
        <authorList>
            <person name="Van Velzen R."/>
            <person name="Holmer R."/>
            <person name="Bu F."/>
            <person name="Rutten L."/>
            <person name="Van Zeijl A."/>
            <person name="Liu W."/>
            <person name="Santuari L."/>
            <person name="Cao Q."/>
            <person name="Sharma T."/>
            <person name="Shen D."/>
            <person name="Roswanjaya Y."/>
            <person name="Wardhani T."/>
            <person name="Kalhor M.S."/>
            <person name="Jansen J."/>
            <person name="Van den Hoogen J."/>
            <person name="Gungor B."/>
            <person name="Hartog M."/>
            <person name="Hontelez J."/>
            <person name="Verver J."/>
            <person name="Yang W.-C."/>
            <person name="Schijlen E."/>
            <person name="Repin R."/>
            <person name="Schilthuizen M."/>
            <person name="Schranz E."/>
            <person name="Heidstra R."/>
            <person name="Miyata K."/>
            <person name="Fedorova E."/>
            <person name="Kohlen W."/>
            <person name="Bisseling T."/>
            <person name="Smit S."/>
            <person name="Geurts R."/>
        </authorList>
    </citation>
    <scope>NUCLEOTIDE SEQUENCE [LARGE SCALE GENOMIC DNA]</scope>
    <source>
        <strain evidence="3">cv. RG33-2</strain>
    </source>
</reference>